<dbReference type="InterPro" id="IPR029058">
    <property type="entry name" value="AB_hydrolase_fold"/>
</dbReference>
<evidence type="ECO:0000313" key="4">
    <source>
        <dbReference type="Proteomes" id="UP000005824"/>
    </source>
</evidence>
<dbReference type="ESTHER" id="9bact-b4cw55">
    <property type="family name" value="6_AlphaBeta_hydrolase"/>
</dbReference>
<dbReference type="PRINTS" id="PR00111">
    <property type="entry name" value="ABHYDROLASE"/>
</dbReference>
<gene>
    <name evidence="3" type="ORF">CfE428DRAFT_0892</name>
</gene>
<keyword evidence="1" id="KW-0812">Transmembrane</keyword>
<evidence type="ECO:0000256" key="1">
    <source>
        <dbReference type="SAM" id="Phobius"/>
    </source>
</evidence>
<dbReference type="EMBL" id="ABVL01000002">
    <property type="protein sequence ID" value="EDY21647.1"/>
    <property type="molecule type" value="Genomic_DNA"/>
</dbReference>
<dbReference type="Pfam" id="PF00561">
    <property type="entry name" value="Abhydrolase_1"/>
    <property type="match status" value="1"/>
</dbReference>
<dbReference type="AlphaFoldDB" id="B4CW55"/>
<name>B4CW55_9BACT</name>
<sequence>MDSKKLQLKPKHAWRVGISAGIVTAILVALKYALRPPTRRRVPDAISAPVFSTKVRHTSLGQVVYHESGSGRPLVFVHNVGFGASSYEWSKVYPEFASRHRVIALDLLGFGESERPALRLTAADCVRTLADFLRSFEWEQPPVLVASGWSAGLCVYLATQHPELVSRLVLHMPNGTGEIGGHTLSFFSRWLYRIPLLARFLYRNHLSTKSSVANWLRKAVFTDPSAVTEEMIDVISTCAQQPAAEHATLAWLSGSLSFDLDARLRMLLRPMALLWSEIRSPEPEGSALQVQRLVPACPLTMIAHGGIMAALEAPEAVVAALDEQLRADLRVLKAS</sequence>
<dbReference type="Gene3D" id="3.40.50.1820">
    <property type="entry name" value="alpha/beta hydrolase"/>
    <property type="match status" value="1"/>
</dbReference>
<dbReference type="STRING" id="497964.CfE428DRAFT_0892"/>
<dbReference type="eggNOG" id="COG0596">
    <property type="taxonomic scope" value="Bacteria"/>
</dbReference>
<dbReference type="RefSeq" id="WP_006978219.1">
    <property type="nucleotide sequence ID" value="NZ_ABVL01000002.1"/>
</dbReference>
<dbReference type="GO" id="GO:0016787">
    <property type="term" value="F:hydrolase activity"/>
    <property type="evidence" value="ECO:0007669"/>
    <property type="project" value="UniProtKB-KW"/>
</dbReference>
<dbReference type="PANTHER" id="PTHR46438">
    <property type="entry name" value="ALPHA/BETA-HYDROLASES SUPERFAMILY PROTEIN"/>
    <property type="match status" value="1"/>
</dbReference>
<keyword evidence="1" id="KW-0472">Membrane</keyword>
<dbReference type="Proteomes" id="UP000005824">
    <property type="component" value="Unassembled WGS sequence"/>
</dbReference>
<proteinExistence type="predicted"/>
<feature type="domain" description="AB hydrolase-1" evidence="2">
    <location>
        <begin position="73"/>
        <end position="196"/>
    </location>
</feature>
<dbReference type="PANTHER" id="PTHR46438:SF2">
    <property type="entry name" value="ALPHA_BETA-HYDROLASES SUPERFAMILY PROTEIN"/>
    <property type="match status" value="1"/>
</dbReference>
<keyword evidence="1" id="KW-1133">Transmembrane helix</keyword>
<dbReference type="SUPFAM" id="SSF53474">
    <property type="entry name" value="alpha/beta-Hydrolases"/>
    <property type="match status" value="1"/>
</dbReference>
<keyword evidence="4" id="KW-1185">Reference proteome</keyword>
<evidence type="ECO:0000313" key="3">
    <source>
        <dbReference type="EMBL" id="EDY21647.1"/>
    </source>
</evidence>
<organism evidence="3 4">
    <name type="scientific">Chthoniobacter flavus Ellin428</name>
    <dbReference type="NCBI Taxonomy" id="497964"/>
    <lineage>
        <taxon>Bacteria</taxon>
        <taxon>Pseudomonadati</taxon>
        <taxon>Verrucomicrobiota</taxon>
        <taxon>Spartobacteria</taxon>
        <taxon>Chthoniobacterales</taxon>
        <taxon>Chthoniobacteraceae</taxon>
        <taxon>Chthoniobacter</taxon>
    </lineage>
</organism>
<evidence type="ECO:0000259" key="2">
    <source>
        <dbReference type="Pfam" id="PF00561"/>
    </source>
</evidence>
<feature type="transmembrane region" description="Helical" evidence="1">
    <location>
        <begin position="12"/>
        <end position="34"/>
    </location>
</feature>
<accession>B4CW55</accession>
<keyword evidence="3" id="KW-0378">Hydrolase</keyword>
<dbReference type="InParanoid" id="B4CW55"/>
<reference evidence="3 4" key="1">
    <citation type="journal article" date="2011" name="J. Bacteriol.">
        <title>Genome sequence of Chthoniobacter flavus Ellin428, an aerobic heterotrophic soil bacterium.</title>
        <authorList>
            <person name="Kant R."/>
            <person name="van Passel M.W."/>
            <person name="Palva A."/>
            <person name="Lucas S."/>
            <person name="Lapidus A."/>
            <person name="Glavina Del Rio T."/>
            <person name="Dalin E."/>
            <person name="Tice H."/>
            <person name="Bruce D."/>
            <person name="Goodwin L."/>
            <person name="Pitluck S."/>
            <person name="Larimer F.W."/>
            <person name="Land M.L."/>
            <person name="Hauser L."/>
            <person name="Sangwan P."/>
            <person name="de Vos W.M."/>
            <person name="Janssen P.H."/>
            <person name="Smidt H."/>
        </authorList>
    </citation>
    <scope>NUCLEOTIDE SEQUENCE [LARGE SCALE GENOMIC DNA]</scope>
    <source>
        <strain evidence="3 4">Ellin428</strain>
    </source>
</reference>
<dbReference type="InterPro" id="IPR000073">
    <property type="entry name" value="AB_hydrolase_1"/>
</dbReference>
<protein>
    <submittedName>
        <fullName evidence="3">Alpha/beta hydrolase fold protein</fullName>
    </submittedName>
</protein>
<comment type="caution">
    <text evidence="3">The sequence shown here is derived from an EMBL/GenBank/DDBJ whole genome shotgun (WGS) entry which is preliminary data.</text>
</comment>